<protein>
    <submittedName>
        <fullName evidence="2">Uncharacterized protein</fullName>
    </submittedName>
</protein>
<proteinExistence type="predicted"/>
<feature type="region of interest" description="Disordered" evidence="1">
    <location>
        <begin position="71"/>
        <end position="132"/>
    </location>
</feature>
<sequence length="132" mass="15359">MDTQFTHTHADTDGHPNHTPIQESKSGYPCKYPLNTNLPTYTHPLTTCPLTHPCHKIHYQYIPTIYPVTFNTPPIPQPSRPSPLTPPRVPPHPPPYKSGTWEPRYHRREIPDWTTKEEEEEEEEVEVEEEVC</sequence>
<evidence type="ECO:0000313" key="2">
    <source>
        <dbReference type="EMBL" id="MPC97902.1"/>
    </source>
</evidence>
<dbReference type="AlphaFoldDB" id="A0A5B7JP98"/>
<accession>A0A5B7JP98</accession>
<feature type="region of interest" description="Disordered" evidence="1">
    <location>
        <begin position="1"/>
        <end position="24"/>
    </location>
</feature>
<dbReference type="EMBL" id="VSRR010111940">
    <property type="protein sequence ID" value="MPC97902.1"/>
    <property type="molecule type" value="Genomic_DNA"/>
</dbReference>
<organism evidence="2 3">
    <name type="scientific">Portunus trituberculatus</name>
    <name type="common">Swimming crab</name>
    <name type="synonym">Neptunus trituberculatus</name>
    <dbReference type="NCBI Taxonomy" id="210409"/>
    <lineage>
        <taxon>Eukaryota</taxon>
        <taxon>Metazoa</taxon>
        <taxon>Ecdysozoa</taxon>
        <taxon>Arthropoda</taxon>
        <taxon>Crustacea</taxon>
        <taxon>Multicrustacea</taxon>
        <taxon>Malacostraca</taxon>
        <taxon>Eumalacostraca</taxon>
        <taxon>Eucarida</taxon>
        <taxon>Decapoda</taxon>
        <taxon>Pleocyemata</taxon>
        <taxon>Brachyura</taxon>
        <taxon>Eubrachyura</taxon>
        <taxon>Portunoidea</taxon>
        <taxon>Portunidae</taxon>
        <taxon>Portuninae</taxon>
        <taxon>Portunus</taxon>
    </lineage>
</organism>
<feature type="compositionally biased region" description="Acidic residues" evidence="1">
    <location>
        <begin position="117"/>
        <end position="132"/>
    </location>
</feature>
<feature type="compositionally biased region" description="Pro residues" evidence="1">
    <location>
        <begin position="73"/>
        <end position="96"/>
    </location>
</feature>
<gene>
    <name evidence="2" type="ORF">E2C01_093245</name>
</gene>
<evidence type="ECO:0000313" key="3">
    <source>
        <dbReference type="Proteomes" id="UP000324222"/>
    </source>
</evidence>
<evidence type="ECO:0000256" key="1">
    <source>
        <dbReference type="SAM" id="MobiDB-lite"/>
    </source>
</evidence>
<dbReference type="Proteomes" id="UP000324222">
    <property type="component" value="Unassembled WGS sequence"/>
</dbReference>
<keyword evidence="3" id="KW-1185">Reference proteome</keyword>
<reference evidence="2 3" key="1">
    <citation type="submission" date="2019-05" db="EMBL/GenBank/DDBJ databases">
        <title>Another draft genome of Portunus trituberculatus and its Hox gene families provides insights of decapod evolution.</title>
        <authorList>
            <person name="Jeong J.-H."/>
            <person name="Song I."/>
            <person name="Kim S."/>
            <person name="Choi T."/>
            <person name="Kim D."/>
            <person name="Ryu S."/>
            <person name="Kim W."/>
        </authorList>
    </citation>
    <scope>NUCLEOTIDE SEQUENCE [LARGE SCALE GENOMIC DNA]</scope>
    <source>
        <tissue evidence="2">Muscle</tissue>
    </source>
</reference>
<name>A0A5B7JP98_PORTR</name>
<comment type="caution">
    <text evidence="2">The sequence shown here is derived from an EMBL/GenBank/DDBJ whole genome shotgun (WGS) entry which is preliminary data.</text>
</comment>